<dbReference type="UniPathway" id="UPA00988"/>
<evidence type="ECO:0000313" key="10">
    <source>
        <dbReference type="Proteomes" id="UP000663854"/>
    </source>
</evidence>
<comment type="subcellular location">
    <subcellularLocation>
        <location evidence="6">Cytoplasm</location>
    </subcellularLocation>
</comment>
<dbReference type="InterPro" id="IPR032442">
    <property type="entry name" value="CTU1_C"/>
</dbReference>
<gene>
    <name evidence="9" type="ORF">PYM288_LOCUS17802</name>
</gene>
<dbReference type="HAMAP" id="MF_03053">
    <property type="entry name" value="CTU1"/>
    <property type="match status" value="1"/>
</dbReference>
<evidence type="ECO:0000256" key="1">
    <source>
        <dbReference type="ARBA" id="ARBA00022490"/>
    </source>
</evidence>
<dbReference type="InterPro" id="IPR056369">
    <property type="entry name" value="CTU1-like_ATP-bd"/>
</dbReference>
<sequence length="556" mass="63620">MKLLGPLEFSDMNLGPPNKNSSILCTSSRFTERSYICGYLGITGLIDEYPILSTFFDAEIISKRYPFLTRKWEADEEVDKQHWSKFDAFLPFIDTFNNDSFDYDQLLRGKNSDYVFMRWKEHFLVPDHTVRDITGASFAGFYYICLQLSTGKLQGYYYHNSSEWFQIGTYRSAAQNVITSCFISSSSGIAIIENCESYLMPSTICVSCRGERSAALVRPKTSEPYCKICFFQAFEREIHETIVKEQLFKPGETIAIAASGGKDSTVLAYVLKLLNERHSYGLNLVLLSIDEGITGYRDDSLETVKRNQQQYDLPLIILTYKELYGWSMDEIVKAVGRKNNCTFCGVFRRQALDRGAMKLSVNKIATGHNADDIAETILMNILRGDIARLKRCTSIITGDESDDNEVSVIPRCKPLKYAYEKEIVLYAFYKRLDYFSTECIYSPNAYRGNIRTYIKDLERLRPSSIIDIIHSGEQLIVKPTTKLPVQRICERCSYCSSMPICKACLLIEGLNKGIPKLGIGKTERYRKEMQQKQDQCCNDQSLCHCMKEKLTVTEQN</sequence>
<evidence type="ECO:0000256" key="3">
    <source>
        <dbReference type="ARBA" id="ARBA00022679"/>
    </source>
</evidence>
<dbReference type="InterPro" id="IPR000541">
    <property type="entry name" value="Ncs6/Tuc1/Ctu1"/>
</dbReference>
<evidence type="ECO:0000256" key="2">
    <source>
        <dbReference type="ARBA" id="ARBA00022555"/>
    </source>
</evidence>
<keyword evidence="5 6" id="KW-0694">RNA-binding</keyword>
<dbReference type="Proteomes" id="UP000663854">
    <property type="component" value="Unassembled WGS sequence"/>
</dbReference>
<proteinExistence type="inferred from homology"/>
<dbReference type="Pfam" id="PF01171">
    <property type="entry name" value="ATP_bind_3"/>
    <property type="match status" value="1"/>
</dbReference>
<dbReference type="NCBIfam" id="TIGR00269">
    <property type="entry name" value="TIGR00269 family protein"/>
    <property type="match status" value="1"/>
</dbReference>
<evidence type="ECO:0000256" key="4">
    <source>
        <dbReference type="ARBA" id="ARBA00022694"/>
    </source>
</evidence>
<dbReference type="CDD" id="cd01713">
    <property type="entry name" value="CTU1-like"/>
    <property type="match status" value="1"/>
</dbReference>
<dbReference type="GO" id="GO:0002143">
    <property type="term" value="P:tRNA wobble position uridine thiolation"/>
    <property type="evidence" value="ECO:0007669"/>
    <property type="project" value="TreeGrafter"/>
</dbReference>
<dbReference type="InterPro" id="IPR018618">
    <property type="entry name" value="GID4/10-like"/>
</dbReference>
<dbReference type="GO" id="GO:0005739">
    <property type="term" value="C:mitochondrion"/>
    <property type="evidence" value="ECO:0007669"/>
    <property type="project" value="TreeGrafter"/>
</dbReference>
<dbReference type="SUPFAM" id="SSF52402">
    <property type="entry name" value="Adenine nucleotide alpha hydrolases-like"/>
    <property type="match status" value="1"/>
</dbReference>
<dbReference type="InterPro" id="IPR011063">
    <property type="entry name" value="TilS/TtcA_N"/>
</dbReference>
<protein>
    <recommendedName>
        <fullName evidence="6">Cytoplasmic tRNA 2-thiolation protein 1</fullName>
        <ecNumber evidence="6">2.7.7.-</ecNumber>
    </recommendedName>
    <alternativeName>
        <fullName evidence="6">Cytoplasmic tRNA adenylyltransferase 1</fullName>
    </alternativeName>
</protein>
<evidence type="ECO:0000256" key="5">
    <source>
        <dbReference type="ARBA" id="ARBA00022884"/>
    </source>
</evidence>
<comment type="function">
    <text evidence="6">Plays a central role in 2-thiolation of mcm(5)S(2)U at tRNA wobble positions of tRNA(Lys), tRNA(Glu) and tRNA(Gln). Directly binds tRNAs and probably acts by catalyzing adenylation of tRNAs, an intermediate required for 2-thiolation. It is unclear whether it acts as a sulfurtransferase that transfers sulfur from thiocarboxylated URM1 onto the uridine of tRNAs at wobble position.</text>
</comment>
<keyword evidence="4 6" id="KW-0819">tRNA processing</keyword>
<comment type="similarity">
    <text evidence="6">Belongs to the TtcA family. CTU1/NCS6/ATPBD3 subfamily.</text>
</comment>
<keyword evidence="3 6" id="KW-0808">Transferase</keyword>
<evidence type="ECO:0000259" key="7">
    <source>
        <dbReference type="Pfam" id="PF01171"/>
    </source>
</evidence>
<dbReference type="Gene3D" id="3.40.50.620">
    <property type="entry name" value="HUPs"/>
    <property type="match status" value="1"/>
</dbReference>
<dbReference type="GO" id="GO:0000049">
    <property type="term" value="F:tRNA binding"/>
    <property type="evidence" value="ECO:0007669"/>
    <property type="project" value="UniProtKB-UniRule"/>
</dbReference>
<evidence type="ECO:0000313" key="9">
    <source>
        <dbReference type="EMBL" id="CAF1063999.1"/>
    </source>
</evidence>
<evidence type="ECO:0000259" key="8">
    <source>
        <dbReference type="Pfam" id="PF16503"/>
    </source>
</evidence>
<dbReference type="PANTHER" id="PTHR11807">
    <property type="entry name" value="ATPASES OF THE PP SUPERFAMILY-RELATED"/>
    <property type="match status" value="1"/>
</dbReference>
<dbReference type="GO" id="GO:0032447">
    <property type="term" value="P:protein urmylation"/>
    <property type="evidence" value="ECO:0007669"/>
    <property type="project" value="UniProtKB-UniRule"/>
</dbReference>
<dbReference type="Pfam" id="PF16503">
    <property type="entry name" value="zn-ribbon_14"/>
    <property type="match status" value="1"/>
</dbReference>
<dbReference type="GO" id="GO:0002144">
    <property type="term" value="C:cytosolic tRNA wobble base thiouridylase complex"/>
    <property type="evidence" value="ECO:0007669"/>
    <property type="project" value="TreeGrafter"/>
</dbReference>
<dbReference type="PROSITE" id="PS01263">
    <property type="entry name" value="UPF0021"/>
    <property type="match status" value="1"/>
</dbReference>
<reference evidence="9" key="1">
    <citation type="submission" date="2021-02" db="EMBL/GenBank/DDBJ databases">
        <authorList>
            <person name="Nowell W R."/>
        </authorList>
    </citation>
    <scope>NUCLEOTIDE SEQUENCE</scope>
</reference>
<dbReference type="PANTHER" id="PTHR11807:SF12">
    <property type="entry name" value="CYTOPLASMIC TRNA 2-THIOLATION PROTEIN 1"/>
    <property type="match status" value="1"/>
</dbReference>
<comment type="caution">
    <text evidence="9">The sequence shown here is derived from an EMBL/GenBank/DDBJ whole genome shotgun (WGS) entry which is preliminary data.</text>
</comment>
<dbReference type="Pfam" id="PF09783">
    <property type="entry name" value="Vac_ImportDeg"/>
    <property type="match status" value="1"/>
</dbReference>
<dbReference type="InterPro" id="IPR014729">
    <property type="entry name" value="Rossmann-like_a/b/a_fold"/>
</dbReference>
<dbReference type="FunFam" id="3.40.50.620:FF:000054">
    <property type="entry name" value="Cytoplasmic tRNA 2-thiolation protein 1"/>
    <property type="match status" value="1"/>
</dbReference>
<dbReference type="GO" id="GO:0016779">
    <property type="term" value="F:nucleotidyltransferase activity"/>
    <property type="evidence" value="ECO:0007669"/>
    <property type="project" value="UniProtKB-UniRule"/>
</dbReference>
<dbReference type="InterPro" id="IPR020554">
    <property type="entry name" value="UPF0021_CS"/>
</dbReference>
<dbReference type="EC" id="2.7.7.-" evidence="6"/>
<name>A0A814LGM3_9BILA</name>
<evidence type="ECO:0000256" key="6">
    <source>
        <dbReference type="HAMAP-Rule" id="MF_03053"/>
    </source>
</evidence>
<dbReference type="EMBL" id="CAJNOH010000515">
    <property type="protein sequence ID" value="CAF1063999.1"/>
    <property type="molecule type" value="Genomic_DNA"/>
</dbReference>
<keyword evidence="1 6" id="KW-0963">Cytoplasm</keyword>
<comment type="pathway">
    <text evidence="6">tRNA modification; 5-methoxycarbonylmethyl-2-thiouridine-tRNA biosynthesis.</text>
</comment>
<feature type="domain" description="Cytoplasmic tRNA 2-thiolation protein 1 C-terminal" evidence="8">
    <location>
        <begin position="489"/>
        <end position="517"/>
    </location>
</feature>
<feature type="domain" description="tRNA(Ile)-lysidine/2-thiocytidine synthase N-terminal" evidence="7">
    <location>
        <begin position="254"/>
        <end position="451"/>
    </location>
</feature>
<dbReference type="AlphaFoldDB" id="A0A814LGM3"/>
<accession>A0A814LGM3</accession>
<keyword evidence="2 6" id="KW-0820">tRNA-binding</keyword>
<organism evidence="9 10">
    <name type="scientific">Rotaria sordida</name>
    <dbReference type="NCBI Taxonomy" id="392033"/>
    <lineage>
        <taxon>Eukaryota</taxon>
        <taxon>Metazoa</taxon>
        <taxon>Spiralia</taxon>
        <taxon>Gnathifera</taxon>
        <taxon>Rotifera</taxon>
        <taxon>Eurotatoria</taxon>
        <taxon>Bdelloidea</taxon>
        <taxon>Philodinida</taxon>
        <taxon>Philodinidae</taxon>
        <taxon>Rotaria</taxon>
    </lineage>
</organism>